<organism evidence="1 2">
    <name type="scientific">Arctium lappa</name>
    <name type="common">Greater burdock</name>
    <name type="synonym">Lappa major</name>
    <dbReference type="NCBI Taxonomy" id="4217"/>
    <lineage>
        <taxon>Eukaryota</taxon>
        <taxon>Viridiplantae</taxon>
        <taxon>Streptophyta</taxon>
        <taxon>Embryophyta</taxon>
        <taxon>Tracheophyta</taxon>
        <taxon>Spermatophyta</taxon>
        <taxon>Magnoliopsida</taxon>
        <taxon>eudicotyledons</taxon>
        <taxon>Gunneridae</taxon>
        <taxon>Pentapetalae</taxon>
        <taxon>asterids</taxon>
        <taxon>campanulids</taxon>
        <taxon>Asterales</taxon>
        <taxon>Asteraceae</taxon>
        <taxon>Carduoideae</taxon>
        <taxon>Cardueae</taxon>
        <taxon>Arctiinae</taxon>
        <taxon>Arctium</taxon>
    </lineage>
</organism>
<reference evidence="1 2" key="2">
    <citation type="journal article" date="2022" name="Mol. Ecol. Resour.">
        <title>The genomes of chicory, endive, great burdock and yacon provide insights into Asteraceae paleo-polyploidization history and plant inulin production.</title>
        <authorList>
            <person name="Fan W."/>
            <person name="Wang S."/>
            <person name="Wang H."/>
            <person name="Wang A."/>
            <person name="Jiang F."/>
            <person name="Liu H."/>
            <person name="Zhao H."/>
            <person name="Xu D."/>
            <person name="Zhang Y."/>
        </authorList>
    </citation>
    <scope>NUCLEOTIDE SEQUENCE [LARGE SCALE GENOMIC DNA]</scope>
    <source>
        <strain evidence="2">cv. Niubang</strain>
    </source>
</reference>
<proteinExistence type="predicted"/>
<protein>
    <submittedName>
        <fullName evidence="1">Uncharacterized protein</fullName>
    </submittedName>
</protein>
<gene>
    <name evidence="1" type="ORF">L6452_32996</name>
</gene>
<name>A0ACB8Z795_ARCLA</name>
<evidence type="ECO:0000313" key="1">
    <source>
        <dbReference type="EMBL" id="KAI3693165.1"/>
    </source>
</evidence>
<comment type="caution">
    <text evidence="1">The sequence shown here is derived from an EMBL/GenBank/DDBJ whole genome shotgun (WGS) entry which is preliminary data.</text>
</comment>
<accession>A0ACB8Z795</accession>
<reference evidence="2" key="1">
    <citation type="journal article" date="2022" name="Mol. Ecol. Resour.">
        <title>The genomes of chicory, endive, great burdock and yacon provide insights into Asteraceae palaeo-polyploidization history and plant inulin production.</title>
        <authorList>
            <person name="Fan W."/>
            <person name="Wang S."/>
            <person name="Wang H."/>
            <person name="Wang A."/>
            <person name="Jiang F."/>
            <person name="Liu H."/>
            <person name="Zhao H."/>
            <person name="Xu D."/>
            <person name="Zhang Y."/>
        </authorList>
    </citation>
    <scope>NUCLEOTIDE SEQUENCE [LARGE SCALE GENOMIC DNA]</scope>
    <source>
        <strain evidence="2">cv. Niubang</strain>
    </source>
</reference>
<sequence length="295" mass="32611">MEDFGGDFPTIYLFLIHSTFKHHKNKMKTILLLAGIFLAGILLSEPVTSQKCKCARNLCCSKYGYCGTGAAYCGKDCRGGPCSLPAPPNNANVPGIVTPAFFNGIFVKSARNCPGRGFYTRVAFLQVIKGYPRFGRSGSIADSIREIAAFFAHVAHETRNFCYKEEINGRSRNYCDMTNSRYPCNPKKSYYGRGPIQLAWNYNYGAAGKSLGFDGLNNPDIVARDPVISFKTALWFWMENCHWDFASGKGFGATIRAINGKECGRGNPRAVSSRVGYYTAFCKQFGVKTGNNLRC</sequence>
<keyword evidence="2" id="KW-1185">Reference proteome</keyword>
<dbReference type="EMBL" id="CM042057">
    <property type="protein sequence ID" value="KAI3693165.1"/>
    <property type="molecule type" value="Genomic_DNA"/>
</dbReference>
<dbReference type="Proteomes" id="UP001055879">
    <property type="component" value="Linkage Group LG11"/>
</dbReference>
<evidence type="ECO:0000313" key="2">
    <source>
        <dbReference type="Proteomes" id="UP001055879"/>
    </source>
</evidence>